<dbReference type="OrthoDB" id="29460at2759"/>
<evidence type="ECO:0000313" key="4">
    <source>
        <dbReference type="EMBL" id="KAF5309011.1"/>
    </source>
</evidence>
<dbReference type="EMBL" id="JAACJJ010000062">
    <property type="protein sequence ID" value="KAF5309011.1"/>
    <property type="molecule type" value="Genomic_DNA"/>
</dbReference>
<evidence type="ECO:0000313" key="5">
    <source>
        <dbReference type="Proteomes" id="UP000567179"/>
    </source>
</evidence>
<evidence type="ECO:0000256" key="3">
    <source>
        <dbReference type="SAM" id="SignalP"/>
    </source>
</evidence>
<keyword evidence="2" id="KW-1133">Transmembrane helix</keyword>
<evidence type="ECO:0008006" key="6">
    <source>
        <dbReference type="Google" id="ProtNLM"/>
    </source>
</evidence>
<reference evidence="4 5" key="1">
    <citation type="journal article" date="2020" name="ISME J.">
        <title>Uncovering the hidden diversity of litter-decomposition mechanisms in mushroom-forming fungi.</title>
        <authorList>
            <person name="Floudas D."/>
            <person name="Bentzer J."/>
            <person name="Ahren D."/>
            <person name="Johansson T."/>
            <person name="Persson P."/>
            <person name="Tunlid A."/>
        </authorList>
    </citation>
    <scope>NUCLEOTIDE SEQUENCE [LARGE SCALE GENOMIC DNA]</scope>
    <source>
        <strain evidence="4 5">CBS 101986</strain>
    </source>
</reference>
<accession>A0A8H5EQS5</accession>
<comment type="caution">
    <text evidence="4">The sequence shown here is derived from an EMBL/GenBank/DDBJ whole genome shotgun (WGS) entry which is preliminary data.</text>
</comment>
<proteinExistence type="predicted"/>
<dbReference type="Proteomes" id="UP000567179">
    <property type="component" value="Unassembled WGS sequence"/>
</dbReference>
<feature type="signal peptide" evidence="3">
    <location>
        <begin position="1"/>
        <end position="22"/>
    </location>
</feature>
<evidence type="ECO:0000256" key="2">
    <source>
        <dbReference type="SAM" id="Phobius"/>
    </source>
</evidence>
<sequence length="373" mass="41568">MPRSSILFAALALWQYSGQTQARVFPQSLSAIIDGHGRSHCAVELGGYEYDLCPLWQRQVRVDDSWDTTLRPFDDDNGEGTSRGRAVSSLTCDQDTWICLPENPTKKVFFKATEVSITMPETDSIAPALHLRLLGDQSDHLEIVLICQDDESFMRHPNDNYMSRFVWATRRACPTSLPRVSILEGTEGESTEGEDKEKELAPTNDNGRIRKLMPFAIVFVVLLAISYIAFSSPKTRDYTIDKFRSVSYALSPLLSSAVLKLRPVGSTVKGLASKSSAATRRIGSRFRQDDLSLVRWAQEDFAIADAEDVMVNGSGAYTPNGSWNADGLDEYIPLNHDPRHGRSVRSYGATPDVATFAERRDQLLGNIGSYFRK</sequence>
<keyword evidence="2" id="KW-0812">Transmembrane</keyword>
<evidence type="ECO:0000256" key="1">
    <source>
        <dbReference type="SAM" id="MobiDB-lite"/>
    </source>
</evidence>
<name>A0A8H5EQS5_9AGAR</name>
<feature type="transmembrane region" description="Helical" evidence="2">
    <location>
        <begin position="212"/>
        <end position="230"/>
    </location>
</feature>
<keyword evidence="3" id="KW-0732">Signal</keyword>
<keyword evidence="5" id="KW-1185">Reference proteome</keyword>
<protein>
    <recommendedName>
        <fullName evidence="6">Autophagy-related protein 27</fullName>
    </recommendedName>
</protein>
<feature type="chain" id="PRO_5034038718" description="Autophagy-related protein 27" evidence="3">
    <location>
        <begin position="23"/>
        <end position="373"/>
    </location>
</feature>
<organism evidence="4 5">
    <name type="scientific">Psilocybe cf. subviscida</name>
    <dbReference type="NCBI Taxonomy" id="2480587"/>
    <lineage>
        <taxon>Eukaryota</taxon>
        <taxon>Fungi</taxon>
        <taxon>Dikarya</taxon>
        <taxon>Basidiomycota</taxon>
        <taxon>Agaricomycotina</taxon>
        <taxon>Agaricomycetes</taxon>
        <taxon>Agaricomycetidae</taxon>
        <taxon>Agaricales</taxon>
        <taxon>Agaricineae</taxon>
        <taxon>Strophariaceae</taxon>
        <taxon>Psilocybe</taxon>
    </lineage>
</organism>
<feature type="region of interest" description="Disordered" evidence="1">
    <location>
        <begin position="183"/>
        <end position="202"/>
    </location>
</feature>
<dbReference type="AlphaFoldDB" id="A0A8H5EQS5"/>
<gene>
    <name evidence="4" type="ORF">D9619_013560</name>
</gene>
<keyword evidence="2" id="KW-0472">Membrane</keyword>